<protein>
    <submittedName>
        <fullName evidence="6">Uncharacterized protein</fullName>
    </submittedName>
</protein>
<dbReference type="EMBL" id="JXJN01025590">
    <property type="status" value="NOT_ANNOTATED_CDS"/>
    <property type="molecule type" value="Genomic_DNA"/>
</dbReference>
<reference evidence="7" key="1">
    <citation type="submission" date="2015-01" db="EMBL/GenBank/DDBJ databases">
        <authorList>
            <person name="Aksoy S."/>
            <person name="Warren W."/>
            <person name="Wilson R.K."/>
        </authorList>
    </citation>
    <scope>NUCLEOTIDE SEQUENCE [LARGE SCALE GENOMIC DNA]</scope>
    <source>
        <strain evidence="7">IAEA</strain>
    </source>
</reference>
<name>A0A1B0AKH9_9MUSC</name>
<feature type="transmembrane region" description="Helical" evidence="5">
    <location>
        <begin position="256"/>
        <end position="277"/>
    </location>
</feature>
<accession>A0A1B0AKH9</accession>
<evidence type="ECO:0000256" key="3">
    <source>
        <dbReference type="ARBA" id="ARBA00022989"/>
    </source>
</evidence>
<evidence type="ECO:0000256" key="1">
    <source>
        <dbReference type="ARBA" id="ARBA00004141"/>
    </source>
</evidence>
<evidence type="ECO:0000256" key="4">
    <source>
        <dbReference type="ARBA" id="ARBA00023136"/>
    </source>
</evidence>
<feature type="transmembrane region" description="Helical" evidence="5">
    <location>
        <begin position="160"/>
        <end position="182"/>
    </location>
</feature>
<feature type="transmembrane region" description="Helical" evidence="5">
    <location>
        <begin position="133"/>
        <end position="154"/>
    </location>
</feature>
<dbReference type="Proteomes" id="UP000092460">
    <property type="component" value="Unassembled WGS sequence"/>
</dbReference>
<feature type="transmembrane region" description="Helical" evidence="5">
    <location>
        <begin position="70"/>
        <end position="90"/>
    </location>
</feature>
<dbReference type="EnsemblMetazoa" id="GPPI000119-RA">
    <property type="protein sequence ID" value="GPPI000119-PA"/>
    <property type="gene ID" value="GPPI000119"/>
</dbReference>
<feature type="transmembrane region" description="Helical" evidence="5">
    <location>
        <begin position="219"/>
        <end position="236"/>
    </location>
</feature>
<sequence>MFQQGNLTKPQTVPPSNYEEVYNHKLDNSGYVPSIIPTSPSVPVIDPEDLEPKNFSFNDQSVRRAFIRKVYLILMGQLCFTFGMVAFVLFHEPTLKFIQRNSFLVTIALVTLLVVVLAMACCDSARRTYPTNFICLSIFTFAESFVVAAIAGRFNSQTVFTNVVLMAVGITAFLCLVLTIFAMQSKYDFTACGGILLTALVCVVIFGFITIFWNDYILRTTYACLGAFVACLLLIYDTQLMMGGDHKYSISPEEYIFAALNLYMDVVRIFLFVLTLVGGKK</sequence>
<organism evidence="6 7">
    <name type="scientific">Glossina palpalis gambiensis</name>
    <dbReference type="NCBI Taxonomy" id="67801"/>
    <lineage>
        <taxon>Eukaryota</taxon>
        <taxon>Metazoa</taxon>
        <taxon>Ecdysozoa</taxon>
        <taxon>Arthropoda</taxon>
        <taxon>Hexapoda</taxon>
        <taxon>Insecta</taxon>
        <taxon>Pterygota</taxon>
        <taxon>Neoptera</taxon>
        <taxon>Endopterygota</taxon>
        <taxon>Diptera</taxon>
        <taxon>Brachycera</taxon>
        <taxon>Muscomorpha</taxon>
        <taxon>Hippoboscoidea</taxon>
        <taxon>Glossinidae</taxon>
        <taxon>Glossina</taxon>
    </lineage>
</organism>
<dbReference type="GO" id="GO:0016020">
    <property type="term" value="C:membrane"/>
    <property type="evidence" value="ECO:0007669"/>
    <property type="project" value="UniProtKB-SubCell"/>
</dbReference>
<feature type="transmembrane region" description="Helical" evidence="5">
    <location>
        <begin position="189"/>
        <end position="213"/>
    </location>
</feature>
<dbReference type="Pfam" id="PF01027">
    <property type="entry name" value="Bax1-I"/>
    <property type="match status" value="1"/>
</dbReference>
<dbReference type="EnsemblMetazoa" id="GPPI040914-RA">
    <property type="protein sequence ID" value="GPPI040914-PA"/>
    <property type="gene ID" value="GPPI040914"/>
</dbReference>
<evidence type="ECO:0000256" key="2">
    <source>
        <dbReference type="ARBA" id="ARBA00022692"/>
    </source>
</evidence>
<dbReference type="InterPro" id="IPR006214">
    <property type="entry name" value="Bax_inhibitor_1-related"/>
</dbReference>
<keyword evidence="7" id="KW-1185">Reference proteome</keyword>
<evidence type="ECO:0000256" key="5">
    <source>
        <dbReference type="RuleBase" id="RU004379"/>
    </source>
</evidence>
<dbReference type="AlphaFoldDB" id="A0A1B0AKH9"/>
<keyword evidence="2 5" id="KW-0812">Transmembrane</keyword>
<keyword evidence="3 5" id="KW-1133">Transmembrane helix</keyword>
<dbReference type="VEuPathDB" id="VectorBase:GPPI000119"/>
<dbReference type="PANTHER" id="PTHR23291">
    <property type="entry name" value="BAX INHIBITOR-RELATED"/>
    <property type="match status" value="1"/>
</dbReference>
<comment type="similarity">
    <text evidence="5">Belongs to the BI1 family.</text>
</comment>
<comment type="subcellular location">
    <subcellularLocation>
        <location evidence="1">Membrane</location>
        <topology evidence="1">Multi-pass membrane protein</topology>
    </subcellularLocation>
</comment>
<evidence type="ECO:0000313" key="7">
    <source>
        <dbReference type="Proteomes" id="UP000092460"/>
    </source>
</evidence>
<evidence type="ECO:0000313" key="6">
    <source>
        <dbReference type="EnsemblMetazoa" id="GPPI040914-PA"/>
    </source>
</evidence>
<keyword evidence="4 5" id="KW-0472">Membrane</keyword>
<dbReference type="CDD" id="cd10428">
    <property type="entry name" value="LFG_like"/>
    <property type="match status" value="1"/>
</dbReference>
<proteinExistence type="inferred from homology"/>
<dbReference type="STRING" id="67801.A0A1B0AKH9"/>
<dbReference type="EMBL" id="JXJN01020712">
    <property type="status" value="NOT_ANNOTATED_CDS"/>
    <property type="molecule type" value="Genomic_DNA"/>
</dbReference>
<reference evidence="6" key="2">
    <citation type="submission" date="2020-05" db="UniProtKB">
        <authorList>
            <consortium name="EnsemblMetazoa"/>
        </authorList>
    </citation>
    <scope>IDENTIFICATION</scope>
    <source>
        <strain evidence="6">IAEA</strain>
    </source>
</reference>
<feature type="transmembrane region" description="Helical" evidence="5">
    <location>
        <begin position="102"/>
        <end position="121"/>
    </location>
</feature>
<dbReference type="PANTHER" id="PTHR23291:SF47">
    <property type="entry name" value="TRANSMEMBRANE BAX INHIBITOR MOTIF CONTAINING 7"/>
    <property type="match status" value="1"/>
</dbReference>
<dbReference type="VEuPathDB" id="VectorBase:GPPI040914"/>